<dbReference type="GO" id="GO:0032259">
    <property type="term" value="P:methylation"/>
    <property type="evidence" value="ECO:0007669"/>
    <property type="project" value="UniProtKB-KW"/>
</dbReference>
<evidence type="ECO:0000256" key="1">
    <source>
        <dbReference type="ARBA" id="ARBA00022603"/>
    </source>
</evidence>
<dbReference type="InterPro" id="IPR010280">
    <property type="entry name" value="U5_MeTrfase_fam"/>
</dbReference>
<dbReference type="Gene3D" id="2.40.50.140">
    <property type="entry name" value="Nucleic acid-binding proteins"/>
    <property type="match status" value="1"/>
</dbReference>
<dbReference type="GO" id="GO:0006396">
    <property type="term" value="P:RNA processing"/>
    <property type="evidence" value="ECO:0007669"/>
    <property type="project" value="InterPro"/>
</dbReference>
<evidence type="ECO:0000256" key="3">
    <source>
        <dbReference type="ARBA" id="ARBA00022691"/>
    </source>
</evidence>
<dbReference type="Pfam" id="PF01938">
    <property type="entry name" value="TRAM"/>
    <property type="match status" value="1"/>
</dbReference>
<evidence type="ECO:0000313" key="5">
    <source>
        <dbReference type="EMBL" id="SVE49074.1"/>
    </source>
</evidence>
<dbReference type="SUPFAM" id="SSF50249">
    <property type="entry name" value="Nucleic acid-binding proteins"/>
    <property type="match status" value="1"/>
</dbReference>
<proteinExistence type="predicted"/>
<name>A0A383DXN5_9ZZZZ</name>
<evidence type="ECO:0000259" key="4">
    <source>
        <dbReference type="PROSITE" id="PS50926"/>
    </source>
</evidence>
<sequence length="99" mass="10862">MNDPITIKKGLDVQLEIESLAFGGMGVAHLNQMVTFVKNAIPGQTVTARITKKRSSFLEARSLEVLSESPHFVPVKCEHFADCGGCTFQNLDYNHQIAA</sequence>
<gene>
    <name evidence="5" type="ORF">METZ01_LOCUS501928</name>
</gene>
<protein>
    <recommendedName>
        <fullName evidence="4">TRAM domain-containing protein</fullName>
    </recommendedName>
</protein>
<reference evidence="5" key="1">
    <citation type="submission" date="2018-05" db="EMBL/GenBank/DDBJ databases">
        <authorList>
            <person name="Lanie J.A."/>
            <person name="Ng W.-L."/>
            <person name="Kazmierczak K.M."/>
            <person name="Andrzejewski T.M."/>
            <person name="Davidsen T.M."/>
            <person name="Wayne K.J."/>
            <person name="Tettelin H."/>
            <person name="Glass J.I."/>
            <person name="Rusch D."/>
            <person name="Podicherti R."/>
            <person name="Tsui H.-C.T."/>
            <person name="Winkler M.E."/>
        </authorList>
    </citation>
    <scope>NUCLEOTIDE SEQUENCE</scope>
</reference>
<keyword evidence="2" id="KW-0808">Transferase</keyword>
<dbReference type="GO" id="GO:0008173">
    <property type="term" value="F:RNA methyltransferase activity"/>
    <property type="evidence" value="ECO:0007669"/>
    <property type="project" value="InterPro"/>
</dbReference>
<organism evidence="5">
    <name type="scientific">marine metagenome</name>
    <dbReference type="NCBI Taxonomy" id="408172"/>
    <lineage>
        <taxon>unclassified sequences</taxon>
        <taxon>metagenomes</taxon>
        <taxon>ecological metagenomes</taxon>
    </lineage>
</organism>
<dbReference type="InterPro" id="IPR002792">
    <property type="entry name" value="TRAM_dom"/>
</dbReference>
<feature type="non-terminal residue" evidence="5">
    <location>
        <position position="99"/>
    </location>
</feature>
<dbReference type="AlphaFoldDB" id="A0A383DXN5"/>
<keyword evidence="1" id="KW-0489">Methyltransferase</keyword>
<evidence type="ECO:0000256" key="2">
    <source>
        <dbReference type="ARBA" id="ARBA00022679"/>
    </source>
</evidence>
<dbReference type="EMBL" id="UINC01220941">
    <property type="protein sequence ID" value="SVE49074.1"/>
    <property type="molecule type" value="Genomic_DNA"/>
</dbReference>
<dbReference type="InterPro" id="IPR012340">
    <property type="entry name" value="NA-bd_OB-fold"/>
</dbReference>
<accession>A0A383DXN5</accession>
<feature type="domain" description="TRAM" evidence="4">
    <location>
        <begin position="6"/>
        <end position="64"/>
    </location>
</feature>
<dbReference type="PROSITE" id="PS50926">
    <property type="entry name" value="TRAM"/>
    <property type="match status" value="1"/>
</dbReference>
<dbReference type="PANTHER" id="PTHR11061">
    <property type="entry name" value="RNA M5U METHYLTRANSFERASE"/>
    <property type="match status" value="1"/>
</dbReference>
<keyword evidence="3" id="KW-0949">S-adenosyl-L-methionine</keyword>
<dbReference type="PANTHER" id="PTHR11061:SF30">
    <property type="entry name" value="TRNA (URACIL(54)-C(5))-METHYLTRANSFERASE"/>
    <property type="match status" value="1"/>
</dbReference>